<dbReference type="InterPro" id="IPR001647">
    <property type="entry name" value="HTH_TetR"/>
</dbReference>
<organism evidence="4 5">
    <name type="scientific">Clostridium simiarum</name>
    <dbReference type="NCBI Taxonomy" id="2841506"/>
    <lineage>
        <taxon>Bacteria</taxon>
        <taxon>Bacillati</taxon>
        <taxon>Bacillota</taxon>
        <taxon>Clostridia</taxon>
        <taxon>Eubacteriales</taxon>
        <taxon>Clostridiaceae</taxon>
        <taxon>Clostridium</taxon>
    </lineage>
</organism>
<keyword evidence="5" id="KW-1185">Reference proteome</keyword>
<feature type="domain" description="HTH tetR-type" evidence="3">
    <location>
        <begin position="8"/>
        <end position="69"/>
    </location>
</feature>
<evidence type="ECO:0000256" key="1">
    <source>
        <dbReference type="ARBA" id="ARBA00023125"/>
    </source>
</evidence>
<gene>
    <name evidence="4" type="ORF">KQI89_07860</name>
</gene>
<evidence type="ECO:0000259" key="3">
    <source>
        <dbReference type="PROSITE" id="PS50977"/>
    </source>
</evidence>
<proteinExistence type="predicted"/>
<name>A0ABS6EZK8_9CLOT</name>
<dbReference type="InterPro" id="IPR050624">
    <property type="entry name" value="HTH-type_Tx_Regulator"/>
</dbReference>
<feature type="DNA-binding region" description="H-T-H motif" evidence="2">
    <location>
        <begin position="32"/>
        <end position="51"/>
    </location>
</feature>
<protein>
    <submittedName>
        <fullName evidence="4">TetR/AcrR family transcriptional regulator</fullName>
    </submittedName>
</protein>
<dbReference type="PANTHER" id="PTHR43479:SF11">
    <property type="entry name" value="ACREF_ENVCD OPERON REPRESSOR-RELATED"/>
    <property type="match status" value="1"/>
</dbReference>
<dbReference type="EMBL" id="JAHLQL010000001">
    <property type="protein sequence ID" value="MBU5591679.1"/>
    <property type="molecule type" value="Genomic_DNA"/>
</dbReference>
<evidence type="ECO:0000313" key="5">
    <source>
        <dbReference type="Proteomes" id="UP000736583"/>
    </source>
</evidence>
<reference evidence="4 5" key="1">
    <citation type="submission" date="2021-06" db="EMBL/GenBank/DDBJ databases">
        <authorList>
            <person name="Sun Q."/>
            <person name="Li D."/>
        </authorList>
    </citation>
    <scope>NUCLEOTIDE SEQUENCE [LARGE SCALE GENOMIC DNA]</scope>
    <source>
        <strain evidence="4 5">MSJ-4</strain>
    </source>
</reference>
<sequence length="212" mass="24130">MARNKYPEITENRIIDTSTKLFMSKGYENTTIQDITNELGDLSKGAIYHHFKSKEEIMDAVNKRIIEQGLGSLKEIVNDSALSGIDKLREAFLLLITSTQKEASNRKIPPLQKNPQLLALYMRDTLGVASDILTDIVEECIKDGTICIAQPHELSQMILLFFNVWINPWIYSWTSEELNNIIVFMKDLLDTMGVPIFSEEIIQSINVLYSLS</sequence>
<dbReference type="Pfam" id="PF00440">
    <property type="entry name" value="TetR_N"/>
    <property type="match status" value="1"/>
</dbReference>
<accession>A0ABS6EZK8</accession>
<evidence type="ECO:0000313" key="4">
    <source>
        <dbReference type="EMBL" id="MBU5591679.1"/>
    </source>
</evidence>
<evidence type="ECO:0000256" key="2">
    <source>
        <dbReference type="PROSITE-ProRule" id="PRU00335"/>
    </source>
</evidence>
<comment type="caution">
    <text evidence="4">The sequence shown here is derived from an EMBL/GenBank/DDBJ whole genome shotgun (WGS) entry which is preliminary data.</text>
</comment>
<keyword evidence="1 2" id="KW-0238">DNA-binding</keyword>
<dbReference type="PANTHER" id="PTHR43479">
    <property type="entry name" value="ACREF/ENVCD OPERON REPRESSOR-RELATED"/>
    <property type="match status" value="1"/>
</dbReference>
<dbReference type="PROSITE" id="PS50977">
    <property type="entry name" value="HTH_TETR_2"/>
    <property type="match status" value="1"/>
</dbReference>
<dbReference type="Proteomes" id="UP000736583">
    <property type="component" value="Unassembled WGS sequence"/>
</dbReference>